<reference evidence="2" key="3">
    <citation type="submission" date="2015-04" db="UniProtKB">
        <authorList>
            <consortium name="EnsemblPlants"/>
        </authorList>
    </citation>
    <scope>IDENTIFICATION</scope>
</reference>
<reference evidence="2 3" key="1">
    <citation type="submission" date="2012-08" db="EMBL/GenBank/DDBJ databases">
        <title>Oryza genome evolution.</title>
        <authorList>
            <person name="Wing R.A."/>
        </authorList>
    </citation>
    <scope>NUCLEOTIDE SEQUENCE</scope>
</reference>
<feature type="region of interest" description="Disordered" evidence="1">
    <location>
        <begin position="47"/>
        <end position="98"/>
    </location>
</feature>
<organism evidence="2 3">
    <name type="scientific">Leersia perrieri</name>
    <dbReference type="NCBI Taxonomy" id="77586"/>
    <lineage>
        <taxon>Eukaryota</taxon>
        <taxon>Viridiplantae</taxon>
        <taxon>Streptophyta</taxon>
        <taxon>Embryophyta</taxon>
        <taxon>Tracheophyta</taxon>
        <taxon>Spermatophyta</taxon>
        <taxon>Magnoliopsida</taxon>
        <taxon>Liliopsida</taxon>
        <taxon>Poales</taxon>
        <taxon>Poaceae</taxon>
        <taxon>BOP clade</taxon>
        <taxon>Oryzoideae</taxon>
        <taxon>Oryzeae</taxon>
        <taxon>Oryzinae</taxon>
        <taxon>Leersia</taxon>
    </lineage>
</organism>
<dbReference type="Gramene" id="LPERR08G07450.1">
    <property type="protein sequence ID" value="LPERR08G07450.1"/>
    <property type="gene ID" value="LPERR08G07450"/>
</dbReference>
<dbReference type="HOGENOM" id="CLU_1117110_0_0_1"/>
<evidence type="ECO:0000256" key="1">
    <source>
        <dbReference type="SAM" id="MobiDB-lite"/>
    </source>
</evidence>
<dbReference type="AlphaFoldDB" id="A0A0D9X633"/>
<name>A0A0D9X633_9ORYZ</name>
<feature type="compositionally biased region" description="Basic and acidic residues" evidence="1">
    <location>
        <begin position="62"/>
        <end position="74"/>
    </location>
</feature>
<dbReference type="EnsemblPlants" id="LPERR08G07450.1">
    <property type="protein sequence ID" value="LPERR08G07450.1"/>
    <property type="gene ID" value="LPERR08G07450"/>
</dbReference>
<proteinExistence type="predicted"/>
<reference evidence="3" key="2">
    <citation type="submission" date="2013-12" db="EMBL/GenBank/DDBJ databases">
        <authorList>
            <person name="Yu Y."/>
            <person name="Lee S."/>
            <person name="de Baynast K."/>
            <person name="Wissotski M."/>
            <person name="Liu L."/>
            <person name="Talag J."/>
            <person name="Goicoechea J."/>
            <person name="Angelova A."/>
            <person name="Jetty R."/>
            <person name="Kudrna D."/>
            <person name="Golser W."/>
            <person name="Rivera L."/>
            <person name="Zhang J."/>
            <person name="Wing R."/>
        </authorList>
    </citation>
    <scope>NUCLEOTIDE SEQUENCE</scope>
</reference>
<dbReference type="Proteomes" id="UP000032180">
    <property type="component" value="Chromosome 8"/>
</dbReference>
<evidence type="ECO:0000313" key="2">
    <source>
        <dbReference type="EnsemblPlants" id="LPERR08G07450.1"/>
    </source>
</evidence>
<sequence>MVHGYVLRTASGSLATPEREVADEEIEEIDTGEYNPNFQHCHRGRVVVPPPPPSPAVAATEDGGRGRGGNERTAMRPAQQQSLGHARAGVGEPRQGGVHRRLEFGTPEGALQAAETLLRHPPVTLGKGSITKRWLEDVARLDALALVETLGAVVKLAKDLPSGGADPLLCDSGRDAAEVDGVPLHDGVFKNLIELLPPALQVLQLLLSDEALDPGCGRQLRAPLGNLDLATRHHDLPSRQGLDLRLEPL</sequence>
<accession>A0A0D9X633</accession>
<evidence type="ECO:0000313" key="3">
    <source>
        <dbReference type="Proteomes" id="UP000032180"/>
    </source>
</evidence>
<keyword evidence="3" id="KW-1185">Reference proteome</keyword>
<protein>
    <submittedName>
        <fullName evidence="2">Uncharacterized protein</fullName>
    </submittedName>
</protein>